<proteinExistence type="predicted"/>
<dbReference type="AlphaFoldDB" id="A0A538SMT1"/>
<dbReference type="NCBIfam" id="TIGR04183">
    <property type="entry name" value="Por_Secre_tail"/>
    <property type="match status" value="1"/>
</dbReference>
<dbReference type="InterPro" id="IPR022409">
    <property type="entry name" value="PKD/Chitinase_dom"/>
</dbReference>
<evidence type="ECO:0000313" key="2">
    <source>
        <dbReference type="EMBL" id="TMQ52686.1"/>
    </source>
</evidence>
<name>A0A538SMT1_UNCEI</name>
<feature type="domain" description="PKD" evidence="1">
    <location>
        <begin position="484"/>
        <end position="565"/>
    </location>
</feature>
<dbReference type="EMBL" id="VBOT01000029">
    <property type="protein sequence ID" value="TMQ52686.1"/>
    <property type="molecule type" value="Genomic_DNA"/>
</dbReference>
<dbReference type="InterPro" id="IPR026444">
    <property type="entry name" value="Secre_tail"/>
</dbReference>
<accession>A0A538SMT1</accession>
<dbReference type="Pfam" id="PF18911">
    <property type="entry name" value="PKD_4"/>
    <property type="match status" value="1"/>
</dbReference>
<dbReference type="Proteomes" id="UP000320184">
    <property type="component" value="Unassembled WGS sequence"/>
</dbReference>
<dbReference type="InterPro" id="IPR012938">
    <property type="entry name" value="Glc/Sorbosone_DH"/>
</dbReference>
<sequence length="1273" mass="134376">MPEHRSPERGAATPDRRLVVFVGVARQGAWASVCALLALLAPLPAHAVTVPPGFVVENAVPGFGFNAPVAVAFLPDGRWLVAERRGRVFIVQNGVKNPTPLINIEAEVLYREDRGLMSLAVDPDFRTNRSIYLLYTVDPDSNGVDDNDDAFARLTRYQVSASDPGTIDPASRTVLIGKSWHEGIPSGSPSHTAGALRWGADRSLLISAGDGAQFSQMDAGGLDPGLFGPDRTDPDQDIGAFRAQHLGSLAGKILRIDPLTGEGYPSNPFYDGDPRSNRSRVWAYGLRNPFRFTVRPGTGSTDPAAGNPGSLYVSDVGWRTWEECNVASSGGKNFGWPCYEGPAASTAYQTAAPARQGCASIGTADNPGVLTAPLITYHHSVPSLSQPQGITGNAATGGVFYTDSLYPAYYRQRYFLCDYGANWIKVAALDAGDHLVSLDPFAAGADGPVDIATDPQTGDVLYISIMTGELRRIRYTGPTGNAPPVVAAAATPTSGAAPLGVQFSSAGSFDPDNDPLSFGWSFGDGEGSIAASPSHSFATPGVYHPVLTVTDGRGGLSRDTLEITVLPSVGFPSTGILDDFNRPGAALGAPWVGQTSGLAIDQNQLVQSSGAYVSPVWGGGVFGPDQEAFVTLDALTSSSPEHDLMLKIQGESWNAGNIKVDYDARYGTVYVKTYTPGVGWQSYPGSIPVAFQAHDVFGARALSSGDVEIYRNGVKLGTLSVRGWPYASQGGRVGLLLGSALTSRLDNFGGGNVVFPSNAPPEARIVSPLDRAFFAAGDTVRLVGSASDAEDPASSLLFQWEVDIHHNNHIHPDSYVFDGPSAAFEFENHDDGTGVHIEIRLIVTDTGGQRDTAAVDVYPEVDLEPGPVSTLADPVGAGSATEYRFKIFNRGRMPAPISRWQLTAGGVTLAAGDTLVAARDSVTIVRSLAAPLAPGAYTLRATVDALAQVMETHEANNAWNGTLTVAGPPGPPAGRFPTTPVLDDFNRPNAPLGAPWIGLTSGLILDQDQMVQGSGTYASPVWGGLAFGPDQEAFVTLDAITPGAPEHDLMLKIQGASWNAGHVKAIYDDTYKKVYVMTYTPGVGWQSYPGSIPVTFSAHDVFGARALSTSDIQIYRNGLRLGTLSVRGWPYAALGGRIGLLLGNAALSRLDNFGGGTVTRRPAGGGTASVPEVVPDPFGGPIPGTLSLSSPFPNPSPGGVSLRLDLPRAARVEMSVYDVSGRSLEQRTSDYRPGRWTLKWSRASGGAPAPPGLYFARVRAGSRVFERRFVLLQ</sequence>
<dbReference type="Gene3D" id="2.120.10.30">
    <property type="entry name" value="TolB, C-terminal domain"/>
    <property type="match status" value="1"/>
</dbReference>
<dbReference type="Pfam" id="PF07705">
    <property type="entry name" value="CARDB"/>
    <property type="match status" value="1"/>
</dbReference>
<dbReference type="InterPro" id="IPR000601">
    <property type="entry name" value="PKD_dom"/>
</dbReference>
<dbReference type="CDD" id="cd00146">
    <property type="entry name" value="PKD"/>
    <property type="match status" value="1"/>
</dbReference>
<dbReference type="InterPro" id="IPR035986">
    <property type="entry name" value="PKD_dom_sf"/>
</dbReference>
<dbReference type="SUPFAM" id="SSF49299">
    <property type="entry name" value="PKD domain"/>
    <property type="match status" value="1"/>
</dbReference>
<evidence type="ECO:0000313" key="3">
    <source>
        <dbReference type="Proteomes" id="UP000320184"/>
    </source>
</evidence>
<reference evidence="2 3" key="1">
    <citation type="journal article" date="2019" name="Nat. Microbiol.">
        <title>Mediterranean grassland soil C-N compound turnover is dependent on rainfall and depth, and is mediated by genomically divergent microorganisms.</title>
        <authorList>
            <person name="Diamond S."/>
            <person name="Andeer P.F."/>
            <person name="Li Z."/>
            <person name="Crits-Christoph A."/>
            <person name="Burstein D."/>
            <person name="Anantharaman K."/>
            <person name="Lane K.R."/>
            <person name="Thomas B.C."/>
            <person name="Pan C."/>
            <person name="Northen T.R."/>
            <person name="Banfield J.F."/>
        </authorList>
    </citation>
    <scope>NUCLEOTIDE SEQUENCE [LARGE SCALE GENOMIC DNA]</scope>
    <source>
        <strain evidence="2">WS_3</strain>
    </source>
</reference>
<dbReference type="PANTHER" id="PTHR19328:SF13">
    <property type="entry name" value="HIPL1 PROTEIN"/>
    <property type="match status" value="1"/>
</dbReference>
<dbReference type="SUPFAM" id="SSF50952">
    <property type="entry name" value="Soluble quinoprotein glucose dehydrogenase"/>
    <property type="match status" value="1"/>
</dbReference>
<dbReference type="PROSITE" id="PS50093">
    <property type="entry name" value="PKD"/>
    <property type="match status" value="1"/>
</dbReference>
<dbReference type="SMART" id="SM00089">
    <property type="entry name" value="PKD"/>
    <property type="match status" value="1"/>
</dbReference>
<dbReference type="InterPro" id="IPR011041">
    <property type="entry name" value="Quinoprot_gluc/sorb_DH_b-prop"/>
</dbReference>
<dbReference type="InterPro" id="IPR013783">
    <property type="entry name" value="Ig-like_fold"/>
</dbReference>
<gene>
    <name evidence="2" type="ORF">E6K73_02305</name>
</gene>
<dbReference type="Pfam" id="PF07995">
    <property type="entry name" value="GSDH"/>
    <property type="match status" value="1"/>
</dbReference>
<evidence type="ECO:0000259" key="1">
    <source>
        <dbReference type="PROSITE" id="PS50093"/>
    </source>
</evidence>
<organism evidence="2 3">
    <name type="scientific">Eiseniibacteriota bacterium</name>
    <dbReference type="NCBI Taxonomy" id="2212470"/>
    <lineage>
        <taxon>Bacteria</taxon>
        <taxon>Candidatus Eiseniibacteriota</taxon>
    </lineage>
</organism>
<dbReference type="InterPro" id="IPR011042">
    <property type="entry name" value="6-blade_b-propeller_TolB-like"/>
</dbReference>
<dbReference type="Gene3D" id="2.60.40.10">
    <property type="entry name" value="Immunoglobulins"/>
    <property type="match status" value="2"/>
</dbReference>
<dbReference type="InterPro" id="IPR011635">
    <property type="entry name" value="CARDB"/>
</dbReference>
<dbReference type="PANTHER" id="PTHR19328">
    <property type="entry name" value="HEDGEHOG-INTERACTING PROTEIN"/>
    <property type="match status" value="1"/>
</dbReference>
<comment type="caution">
    <text evidence="2">The sequence shown here is derived from an EMBL/GenBank/DDBJ whole genome shotgun (WGS) entry which is preliminary data.</text>
</comment>
<protein>
    <submittedName>
        <fullName evidence="2">PKD domain-containing protein</fullName>
    </submittedName>
</protein>